<comment type="function">
    <text evidence="8">Multifunctional RNA-binding protein that recognizes the K-turn motif in ribosomal RNA, the RNA component of RNase P, box H/ACA, box C/D and box C'/D' sRNAs.</text>
</comment>
<name>A0A1V0N2W2_9ARCH</name>
<evidence type="ECO:0000256" key="1">
    <source>
        <dbReference type="ARBA" id="ARBA00007337"/>
    </source>
</evidence>
<evidence type="ECO:0000256" key="6">
    <source>
        <dbReference type="ARBA" id="ARBA00022980"/>
    </source>
</evidence>
<dbReference type="GO" id="GO:0004526">
    <property type="term" value="F:ribonuclease P activity"/>
    <property type="evidence" value="ECO:0007669"/>
    <property type="project" value="UniProtKB-UniRule"/>
</dbReference>
<dbReference type="KEGG" id="fai:FAD_0589"/>
<evidence type="ECO:0000256" key="5">
    <source>
        <dbReference type="ARBA" id="ARBA00022884"/>
    </source>
</evidence>
<comment type="subcellular location">
    <subcellularLocation>
        <location evidence="8">Cytoplasm</location>
    </subcellularLocation>
</comment>
<keyword evidence="2 8" id="KW-0963">Cytoplasm</keyword>
<dbReference type="GO" id="GO:0005840">
    <property type="term" value="C:ribosome"/>
    <property type="evidence" value="ECO:0007669"/>
    <property type="project" value="UniProtKB-KW"/>
</dbReference>
<dbReference type="Proteomes" id="UP000192050">
    <property type="component" value="Chromosome"/>
</dbReference>
<dbReference type="AlphaFoldDB" id="A0A1V0N2W2"/>
<comment type="similarity">
    <text evidence="1 8">Belongs to the eukaryotic ribosomal protein eL8 family.</text>
</comment>
<dbReference type="InterPro" id="IPR022481">
    <property type="entry name" value="Ribosomal_eL8_arc"/>
</dbReference>
<evidence type="ECO:0000259" key="10">
    <source>
        <dbReference type="Pfam" id="PF01248"/>
    </source>
</evidence>
<feature type="region of interest" description="Disordered" evidence="9">
    <location>
        <begin position="120"/>
        <end position="193"/>
    </location>
</feature>
<dbReference type="EMBL" id="CP015363">
    <property type="protein sequence ID" value="ARD84500.1"/>
    <property type="molecule type" value="Genomic_DNA"/>
</dbReference>
<comment type="subunit">
    <text evidence="8">Part of the 50S ribosomal subunit. Probably part of the RNase P complex.</text>
</comment>
<dbReference type="GO" id="GO:0042254">
    <property type="term" value="P:ribosome biogenesis"/>
    <property type="evidence" value="ECO:0007669"/>
    <property type="project" value="InterPro"/>
</dbReference>
<keyword evidence="5 8" id="KW-0694">RNA-binding</keyword>
<evidence type="ECO:0000256" key="3">
    <source>
        <dbReference type="ARBA" id="ARBA00022694"/>
    </source>
</evidence>
<dbReference type="PRINTS" id="PR00884">
    <property type="entry name" value="RIBOSOMALHS6"/>
</dbReference>
<proteinExistence type="inferred from homology"/>
<evidence type="ECO:0000256" key="4">
    <source>
        <dbReference type="ARBA" id="ARBA00022730"/>
    </source>
</evidence>
<dbReference type="PRINTS" id="PR00881">
    <property type="entry name" value="L7ARS6FAMILY"/>
</dbReference>
<accession>A0A1V0N2W2</accession>
<dbReference type="GO" id="GO:0006412">
    <property type="term" value="P:translation"/>
    <property type="evidence" value="ECO:0007669"/>
    <property type="project" value="UniProtKB-UniRule"/>
</dbReference>
<evidence type="ECO:0000256" key="9">
    <source>
        <dbReference type="SAM" id="MobiDB-lite"/>
    </source>
</evidence>
<keyword evidence="6 8" id="KW-0689">Ribosomal protein</keyword>
<dbReference type="InterPro" id="IPR004038">
    <property type="entry name" value="Ribosomal_eL8/eL30/eS12/Gad45"/>
</dbReference>
<gene>
    <name evidence="8" type="primary">rpl7ae</name>
    <name evidence="11" type="ORF">FAD_0589</name>
</gene>
<dbReference type="InterPro" id="IPR018492">
    <property type="entry name" value="Ribosomal_eL8/Nhp2"/>
</dbReference>
<evidence type="ECO:0000313" key="12">
    <source>
        <dbReference type="Proteomes" id="UP000192050"/>
    </source>
</evidence>
<evidence type="ECO:0000256" key="7">
    <source>
        <dbReference type="ARBA" id="ARBA00023274"/>
    </source>
</evidence>
<dbReference type="GO" id="GO:0003735">
    <property type="term" value="F:structural constituent of ribosome"/>
    <property type="evidence" value="ECO:0007669"/>
    <property type="project" value="InterPro"/>
</dbReference>
<feature type="compositionally biased region" description="Basic and acidic residues" evidence="9">
    <location>
        <begin position="120"/>
        <end position="140"/>
    </location>
</feature>
<dbReference type="InterPro" id="IPR004037">
    <property type="entry name" value="Ribosomal_eL8-like_CS"/>
</dbReference>
<dbReference type="GO" id="GO:1990904">
    <property type="term" value="C:ribonucleoprotein complex"/>
    <property type="evidence" value="ECO:0007669"/>
    <property type="project" value="UniProtKB-KW"/>
</dbReference>
<sequence length="193" mass="21312">MENSYVKFEAPESLVKDALDFVENSYRSGKIKKGTNEVVKSIERGEAKVVVIAEDVSPPEVVFYIPVLCEERKVPYTYVKNKSDLGLKVGIASAASIAVVDFGKNEDAYKELISSIENAKAGKEEKKKPAAKSEKPKEEAVEAEAAEAPEAEKEAKKEAKKEPKKAKTSESKETKKAPKKTTKKKEDSEEDKE</sequence>
<evidence type="ECO:0000313" key="11">
    <source>
        <dbReference type="EMBL" id="ARD84500.1"/>
    </source>
</evidence>
<keyword evidence="3 8" id="KW-0819">tRNA processing</keyword>
<reference evidence="11 12" key="1">
    <citation type="submission" date="2011-10" db="EMBL/GenBank/DDBJ databases">
        <title>Metabolic and evolutionary patterns in the extreme acidophile Ferroplasma acidiphilum.</title>
        <authorList>
            <person name="Golyshina O.V."/>
            <person name="Kozyavkin S.A."/>
            <person name="Tatusov R.L."/>
            <person name="Slesarev A.I."/>
            <person name="Golyshin P.N."/>
        </authorList>
    </citation>
    <scope>NUCLEOTIDE SEQUENCE [LARGE SCALE GENOMIC DNA]</scope>
    <source>
        <strain evidence="12">Y</strain>
    </source>
</reference>
<dbReference type="NCBIfam" id="TIGR03677">
    <property type="entry name" value="eL8_ribo"/>
    <property type="match status" value="1"/>
</dbReference>
<dbReference type="PANTHER" id="PTHR23105">
    <property type="entry name" value="RIBOSOMAL PROTEIN L7AE FAMILY MEMBER"/>
    <property type="match status" value="1"/>
</dbReference>
<dbReference type="STRING" id="74969.FAD_0589"/>
<dbReference type="PROSITE" id="PS01082">
    <property type="entry name" value="RIBOSOMAL_L7AE"/>
    <property type="match status" value="1"/>
</dbReference>
<dbReference type="OrthoDB" id="25810at2157"/>
<feature type="domain" description="Ribosomal protein eL8/eL30/eS12/Gadd45" evidence="10">
    <location>
        <begin position="22"/>
        <end position="107"/>
    </location>
</feature>
<evidence type="ECO:0000256" key="8">
    <source>
        <dbReference type="HAMAP-Rule" id="MF_00326"/>
    </source>
</evidence>
<dbReference type="GO" id="GO:0019843">
    <property type="term" value="F:rRNA binding"/>
    <property type="evidence" value="ECO:0007669"/>
    <property type="project" value="UniProtKB-KW"/>
</dbReference>
<keyword evidence="12" id="KW-1185">Reference proteome</keyword>
<keyword evidence="4 8" id="KW-0699">rRNA-binding</keyword>
<dbReference type="Pfam" id="PF01248">
    <property type="entry name" value="Ribosomal_L7Ae"/>
    <property type="match status" value="1"/>
</dbReference>
<dbReference type="InterPro" id="IPR029064">
    <property type="entry name" value="Ribosomal_eL30-like_sf"/>
</dbReference>
<organism evidence="11 12">
    <name type="scientific">Ferroplasma acidiphilum</name>
    <dbReference type="NCBI Taxonomy" id="74969"/>
    <lineage>
        <taxon>Archaea</taxon>
        <taxon>Methanobacteriati</taxon>
        <taxon>Thermoplasmatota</taxon>
        <taxon>Thermoplasmata</taxon>
        <taxon>Thermoplasmatales</taxon>
        <taxon>Ferroplasmaceae</taxon>
        <taxon>Ferroplasma</taxon>
    </lineage>
</organism>
<dbReference type="GO" id="GO:0001682">
    <property type="term" value="P:tRNA 5'-leader removal"/>
    <property type="evidence" value="ECO:0007669"/>
    <property type="project" value="UniProtKB-UniRule"/>
</dbReference>
<evidence type="ECO:0000256" key="2">
    <source>
        <dbReference type="ARBA" id="ARBA00022490"/>
    </source>
</evidence>
<dbReference type="Gene3D" id="3.30.1330.30">
    <property type="match status" value="1"/>
</dbReference>
<protein>
    <recommendedName>
        <fullName evidence="8">Large ribosomal subunit protein eL8</fullName>
    </recommendedName>
</protein>
<keyword evidence="7 8" id="KW-0687">Ribonucleoprotein</keyword>
<dbReference type="SUPFAM" id="SSF55315">
    <property type="entry name" value="L30e-like"/>
    <property type="match status" value="1"/>
</dbReference>
<dbReference type="InterPro" id="IPR050257">
    <property type="entry name" value="eL8/uL1-like"/>
</dbReference>
<dbReference type="GO" id="GO:0005737">
    <property type="term" value="C:cytoplasm"/>
    <property type="evidence" value="ECO:0007669"/>
    <property type="project" value="UniProtKB-SubCell"/>
</dbReference>
<feature type="compositionally biased region" description="Basic and acidic residues" evidence="9">
    <location>
        <begin position="150"/>
        <end position="176"/>
    </location>
</feature>
<dbReference type="HAMAP" id="MF_00326">
    <property type="entry name" value="Ribosomal_eL8"/>
    <property type="match status" value="1"/>
</dbReference>